<evidence type="ECO:0000313" key="8">
    <source>
        <dbReference type="EMBL" id="SDY98052.1"/>
    </source>
</evidence>
<dbReference type="OrthoDB" id="9806939at2"/>
<comment type="similarity">
    <text evidence="1">Belongs to the membrane fusion protein (MFP) (TC 8.A.1) family.</text>
</comment>
<dbReference type="Gene3D" id="2.40.30.170">
    <property type="match status" value="1"/>
</dbReference>
<feature type="domain" description="CusB-like barrel-sandwich hybrid" evidence="5">
    <location>
        <begin position="137"/>
        <end position="264"/>
    </location>
</feature>
<sequence>MNKRLWVTGLLMLVLGAGLGYWLTGNLEGLFLKGHGPDHIKAPPDDKAPGPGQPLFYRHPMNPAITSPVPAKDSMGMDYVPVYADDQTATEPGTVRIDPVTVQNIGVRTAKVARTTLTRNVRAVGRVDYDEERIVRLHPKTAGWIEALHVDKTGQWVRKDTDLLSIYSPQLVAAQQEYVLALQNQEILSNSPFESIRRGADELLSSSRKRLQLLDVPDHQLHELTDKQRIIKSLHIHAPTDGIVIQIDAREGQYVTPDTEIFTLADVGKVWVYADVFEYELPWVRPGDPAEIRLIGVPGRVFSSQVEFIYPYAERQTRTNRIRMVLDNTEGLLKPDMFADVTILTQKQLEALTVPTEAIIRSGTRNQVFVVRAPGKFEPRPVQLGLDSEGRVAILAGLDEGEEIVTSAQFLIDSESKLREATAKMLDTPMHHDMGKHHLD</sequence>
<dbReference type="PANTHER" id="PTHR30097">
    <property type="entry name" value="CATION EFFLUX SYSTEM PROTEIN CUSB"/>
    <property type="match status" value="1"/>
</dbReference>
<keyword evidence="3" id="KW-0732">Signal</keyword>
<evidence type="ECO:0000256" key="4">
    <source>
        <dbReference type="ARBA" id="ARBA00023065"/>
    </source>
</evidence>
<evidence type="ECO:0000256" key="2">
    <source>
        <dbReference type="ARBA" id="ARBA00022448"/>
    </source>
</evidence>
<evidence type="ECO:0000259" key="6">
    <source>
        <dbReference type="Pfam" id="PF25954"/>
    </source>
</evidence>
<dbReference type="Pfam" id="PF25954">
    <property type="entry name" value="Beta-barrel_RND_2"/>
    <property type="match status" value="1"/>
</dbReference>
<dbReference type="PANTHER" id="PTHR30097:SF15">
    <property type="entry name" value="CATION EFFLUX SYSTEM PROTEIN CUSB"/>
    <property type="match status" value="1"/>
</dbReference>
<dbReference type="InterPro" id="IPR058649">
    <property type="entry name" value="CzcB_C"/>
</dbReference>
<protein>
    <submittedName>
        <fullName evidence="8">Membrane fusion protein, Cu(I)/Ag(I) efflux system</fullName>
    </submittedName>
</protein>
<dbReference type="NCBIfam" id="TIGR01730">
    <property type="entry name" value="RND_mfp"/>
    <property type="match status" value="1"/>
</dbReference>
<dbReference type="STRING" id="44576.SAMN05421881_10923"/>
<keyword evidence="9" id="KW-1185">Reference proteome</keyword>
<dbReference type="Gene3D" id="2.40.420.20">
    <property type="match status" value="1"/>
</dbReference>
<dbReference type="GO" id="GO:0022857">
    <property type="term" value="F:transmembrane transporter activity"/>
    <property type="evidence" value="ECO:0007669"/>
    <property type="project" value="InterPro"/>
</dbReference>
<dbReference type="AlphaFoldDB" id="A0A1H3PA98"/>
<feature type="domain" description="CusB-like beta-barrel" evidence="6">
    <location>
        <begin position="269"/>
        <end position="345"/>
    </location>
</feature>
<dbReference type="InterPro" id="IPR051909">
    <property type="entry name" value="MFP_Cation_Efflux"/>
</dbReference>
<dbReference type="FunFam" id="2.40.30.170:FF:000010">
    <property type="entry name" value="Efflux RND transporter periplasmic adaptor subunit"/>
    <property type="match status" value="1"/>
</dbReference>
<dbReference type="GO" id="GO:0060003">
    <property type="term" value="P:copper ion export"/>
    <property type="evidence" value="ECO:0007669"/>
    <property type="project" value="TreeGrafter"/>
</dbReference>
<evidence type="ECO:0000256" key="1">
    <source>
        <dbReference type="ARBA" id="ARBA00009477"/>
    </source>
</evidence>
<organism evidence="8 9">
    <name type="scientific">Nitrosomonas halophila</name>
    <dbReference type="NCBI Taxonomy" id="44576"/>
    <lineage>
        <taxon>Bacteria</taxon>
        <taxon>Pseudomonadati</taxon>
        <taxon>Pseudomonadota</taxon>
        <taxon>Betaproteobacteria</taxon>
        <taxon>Nitrosomonadales</taxon>
        <taxon>Nitrosomonadaceae</taxon>
        <taxon>Nitrosomonas</taxon>
    </lineage>
</organism>
<dbReference type="Proteomes" id="UP000198640">
    <property type="component" value="Unassembled WGS sequence"/>
</dbReference>
<dbReference type="GO" id="GO:0016020">
    <property type="term" value="C:membrane"/>
    <property type="evidence" value="ECO:0007669"/>
    <property type="project" value="InterPro"/>
</dbReference>
<keyword evidence="2" id="KW-0813">Transport</keyword>
<dbReference type="GO" id="GO:0030288">
    <property type="term" value="C:outer membrane-bounded periplasmic space"/>
    <property type="evidence" value="ECO:0007669"/>
    <property type="project" value="TreeGrafter"/>
</dbReference>
<reference evidence="8 9" key="1">
    <citation type="submission" date="2016-10" db="EMBL/GenBank/DDBJ databases">
        <authorList>
            <person name="de Groot N.N."/>
        </authorList>
    </citation>
    <scope>NUCLEOTIDE SEQUENCE [LARGE SCALE GENOMIC DNA]</scope>
    <source>
        <strain evidence="8 9">Nm1</strain>
    </source>
</reference>
<name>A0A1H3PA98_9PROT</name>
<dbReference type="FunFam" id="2.40.420.20:FF:000003">
    <property type="entry name" value="Cation efflux system protein cusB"/>
    <property type="match status" value="1"/>
</dbReference>
<dbReference type="InterPro" id="IPR058792">
    <property type="entry name" value="Beta-barrel_RND_2"/>
</dbReference>
<dbReference type="SUPFAM" id="SSF111369">
    <property type="entry name" value="HlyD-like secretion proteins"/>
    <property type="match status" value="1"/>
</dbReference>
<proteinExistence type="inferred from homology"/>
<keyword evidence="4" id="KW-0406">Ion transport</keyword>
<evidence type="ECO:0000313" key="9">
    <source>
        <dbReference type="Proteomes" id="UP000198640"/>
    </source>
</evidence>
<dbReference type="Pfam" id="PF25919">
    <property type="entry name" value="BSH_CusB"/>
    <property type="match status" value="1"/>
</dbReference>
<evidence type="ECO:0000259" key="7">
    <source>
        <dbReference type="Pfam" id="PF25975"/>
    </source>
</evidence>
<gene>
    <name evidence="8" type="ORF">SAMN05421881_10923</name>
</gene>
<dbReference type="GO" id="GO:0015679">
    <property type="term" value="P:plasma membrane copper ion transport"/>
    <property type="evidence" value="ECO:0007669"/>
    <property type="project" value="TreeGrafter"/>
</dbReference>
<dbReference type="EMBL" id="FNOY01000092">
    <property type="protein sequence ID" value="SDY98052.1"/>
    <property type="molecule type" value="Genomic_DNA"/>
</dbReference>
<evidence type="ECO:0000259" key="5">
    <source>
        <dbReference type="Pfam" id="PF25919"/>
    </source>
</evidence>
<dbReference type="InterPro" id="IPR006143">
    <property type="entry name" value="RND_pump_MFP"/>
</dbReference>
<evidence type="ECO:0000256" key="3">
    <source>
        <dbReference type="ARBA" id="ARBA00022729"/>
    </source>
</evidence>
<dbReference type="InterPro" id="IPR058790">
    <property type="entry name" value="BSH_CusB"/>
</dbReference>
<feature type="domain" description="CzcB-like C-terminal circularly permuted SH3-like" evidence="7">
    <location>
        <begin position="352"/>
        <end position="412"/>
    </location>
</feature>
<dbReference type="RefSeq" id="WP_090415779.1">
    <property type="nucleotide sequence ID" value="NZ_FNOY01000092.1"/>
</dbReference>
<dbReference type="Pfam" id="PF25975">
    <property type="entry name" value="CzcB_C"/>
    <property type="match status" value="1"/>
</dbReference>
<accession>A0A1H3PA98</accession>
<dbReference type="GO" id="GO:0046914">
    <property type="term" value="F:transition metal ion binding"/>
    <property type="evidence" value="ECO:0007669"/>
    <property type="project" value="TreeGrafter"/>
</dbReference>